<evidence type="ECO:0000313" key="7">
    <source>
        <dbReference type="Proteomes" id="UP000076574"/>
    </source>
</evidence>
<dbReference type="AlphaFoldDB" id="A0A161QZ55"/>
<evidence type="ECO:0000313" key="6">
    <source>
        <dbReference type="EMBL" id="KZD21421.1"/>
    </source>
</evidence>
<dbReference type="InterPro" id="IPR004045">
    <property type="entry name" value="Glutathione_S-Trfase_N"/>
</dbReference>
<dbReference type="InterPro" id="IPR036249">
    <property type="entry name" value="Thioredoxin-like_sf"/>
</dbReference>
<evidence type="ECO:0000256" key="2">
    <source>
        <dbReference type="ARBA" id="ARBA00022679"/>
    </source>
</evidence>
<dbReference type="SFLD" id="SFLDG01150">
    <property type="entry name" value="Main.1:_Beta-like"/>
    <property type="match status" value="1"/>
</dbReference>
<name>A0A161QZ55_9BRAD</name>
<evidence type="ECO:0000259" key="4">
    <source>
        <dbReference type="PROSITE" id="PS50404"/>
    </source>
</evidence>
<dbReference type="EMBL" id="LVYV01000045">
    <property type="protein sequence ID" value="KZD21421.1"/>
    <property type="molecule type" value="Genomic_DNA"/>
</dbReference>
<dbReference type="Pfam" id="PF02798">
    <property type="entry name" value="GST_N"/>
    <property type="match status" value="1"/>
</dbReference>
<dbReference type="InterPro" id="IPR004046">
    <property type="entry name" value="GST_C"/>
</dbReference>
<feature type="domain" description="GST N-terminal" evidence="4">
    <location>
        <begin position="7"/>
        <end position="88"/>
    </location>
</feature>
<dbReference type="Gene3D" id="1.20.1050.10">
    <property type="match status" value="1"/>
</dbReference>
<comment type="similarity">
    <text evidence="1 3">Belongs to the GST superfamily.</text>
</comment>
<dbReference type="PANTHER" id="PTHR44051:SF19">
    <property type="entry name" value="DISULFIDE-BOND OXIDOREDUCTASE YFCG"/>
    <property type="match status" value="1"/>
</dbReference>
<dbReference type="SFLD" id="SFLDG00358">
    <property type="entry name" value="Main_(cytGST)"/>
    <property type="match status" value="1"/>
</dbReference>
<dbReference type="Proteomes" id="UP000076574">
    <property type="component" value="Unassembled WGS sequence"/>
</dbReference>
<dbReference type="PROSITE" id="PS50404">
    <property type="entry name" value="GST_NTER"/>
    <property type="match status" value="1"/>
</dbReference>
<evidence type="ECO:0000256" key="3">
    <source>
        <dbReference type="RuleBase" id="RU003494"/>
    </source>
</evidence>
<keyword evidence="7" id="KW-1185">Reference proteome</keyword>
<protein>
    <submittedName>
        <fullName evidence="6">Glutathione S-transferase</fullName>
    </submittedName>
</protein>
<dbReference type="SFLD" id="SFLDS00019">
    <property type="entry name" value="Glutathione_Transferase_(cytos"/>
    <property type="match status" value="1"/>
</dbReference>
<dbReference type="InterPro" id="IPR036282">
    <property type="entry name" value="Glutathione-S-Trfase_C_sf"/>
</dbReference>
<dbReference type="FunFam" id="3.40.30.10:FF:000039">
    <property type="entry name" value="Glutathione S-transferase domain"/>
    <property type="match status" value="1"/>
</dbReference>
<dbReference type="RefSeq" id="WP_068736532.1">
    <property type="nucleotide sequence ID" value="NZ_LVYV01000045.1"/>
</dbReference>
<organism evidence="6 7">
    <name type="scientific">Tardiphaga robiniae</name>
    <dbReference type="NCBI Taxonomy" id="943830"/>
    <lineage>
        <taxon>Bacteria</taxon>
        <taxon>Pseudomonadati</taxon>
        <taxon>Pseudomonadota</taxon>
        <taxon>Alphaproteobacteria</taxon>
        <taxon>Hyphomicrobiales</taxon>
        <taxon>Nitrobacteraceae</taxon>
        <taxon>Tardiphaga</taxon>
    </lineage>
</organism>
<dbReference type="STRING" id="943830.A4A58_13700"/>
<dbReference type="PROSITE" id="PS50405">
    <property type="entry name" value="GST_CTER"/>
    <property type="match status" value="1"/>
</dbReference>
<keyword evidence="2 6" id="KW-0808">Transferase</keyword>
<dbReference type="SUPFAM" id="SSF52833">
    <property type="entry name" value="Thioredoxin-like"/>
    <property type="match status" value="1"/>
</dbReference>
<dbReference type="InterPro" id="IPR040079">
    <property type="entry name" value="Glutathione_S-Trfase"/>
</dbReference>
<dbReference type="PANTHER" id="PTHR44051">
    <property type="entry name" value="GLUTATHIONE S-TRANSFERASE-RELATED"/>
    <property type="match status" value="1"/>
</dbReference>
<gene>
    <name evidence="6" type="ORF">A4A58_13700</name>
</gene>
<dbReference type="SUPFAM" id="SSF47616">
    <property type="entry name" value="GST C-terminal domain-like"/>
    <property type="match status" value="1"/>
</dbReference>
<comment type="caution">
    <text evidence="6">The sequence shown here is derived from an EMBL/GenBank/DDBJ whole genome shotgun (WGS) entry which is preliminary data.</text>
</comment>
<evidence type="ECO:0000256" key="1">
    <source>
        <dbReference type="ARBA" id="ARBA00007409"/>
    </source>
</evidence>
<sequence length="215" mass="24204">MPQTPTPSLQIWGRANSVNVQKVLWCCHELEVAYDRIDAGMQFGRNGEADYLAMNPNGRVPTLVQGDFVLWESNSIMRYIALAYGAASTLYPSAPKVRAGMERWLDWTLTTLQPAERPLFWGLVRTPVADRDMAALQKAADANAALWEMVDRQLSRQTWIEGDDFSLADIATGCYARRWFGVEGVIRPALPHLQRWYQAISARPGFQTYVAPPLS</sequence>
<dbReference type="Gene3D" id="3.40.30.10">
    <property type="entry name" value="Glutaredoxin"/>
    <property type="match status" value="1"/>
</dbReference>
<dbReference type="CDD" id="cd03047">
    <property type="entry name" value="GST_N_2"/>
    <property type="match status" value="1"/>
</dbReference>
<reference evidence="6 7" key="1">
    <citation type="submission" date="2016-03" db="EMBL/GenBank/DDBJ databases">
        <title>Microsymbionts genomes from the relict species Vavilovia formosa (Stev.) Fed.</title>
        <authorList>
            <person name="Kopat V."/>
            <person name="Chirak E."/>
            <person name="Kimeklis A."/>
            <person name="Andronov E."/>
        </authorList>
    </citation>
    <scope>NUCLEOTIDE SEQUENCE [LARGE SCALE GENOMIC DNA]</scope>
    <source>
        <strain evidence="6 7">Vaf07</strain>
    </source>
</reference>
<accession>A0A161QZ55</accession>
<dbReference type="Pfam" id="PF00043">
    <property type="entry name" value="GST_C"/>
    <property type="match status" value="1"/>
</dbReference>
<evidence type="ECO:0000259" key="5">
    <source>
        <dbReference type="PROSITE" id="PS50405"/>
    </source>
</evidence>
<feature type="domain" description="GST C-terminal" evidence="5">
    <location>
        <begin position="94"/>
        <end position="215"/>
    </location>
</feature>
<dbReference type="GO" id="GO:0016740">
    <property type="term" value="F:transferase activity"/>
    <property type="evidence" value="ECO:0007669"/>
    <property type="project" value="UniProtKB-KW"/>
</dbReference>
<proteinExistence type="inferred from homology"/>
<dbReference type="InterPro" id="IPR010987">
    <property type="entry name" value="Glutathione-S-Trfase_C-like"/>
</dbReference>